<keyword evidence="4" id="KW-0136">Cellulose degradation</keyword>
<evidence type="ECO:0000256" key="7">
    <source>
        <dbReference type="ARBA" id="ARBA00023326"/>
    </source>
</evidence>
<dbReference type="STRING" id="84029.CROST_03050"/>
<dbReference type="InterPro" id="IPR018247">
    <property type="entry name" value="EF_Hand_1_Ca_BS"/>
</dbReference>
<evidence type="ECO:0000256" key="8">
    <source>
        <dbReference type="RuleBase" id="RU361153"/>
    </source>
</evidence>
<dbReference type="GO" id="GO:0008810">
    <property type="term" value="F:cellulase activity"/>
    <property type="evidence" value="ECO:0007669"/>
    <property type="project" value="UniProtKB-EC"/>
</dbReference>
<dbReference type="SUPFAM" id="SSF51445">
    <property type="entry name" value="(Trans)glycosidases"/>
    <property type="match status" value="1"/>
</dbReference>
<evidence type="ECO:0000313" key="9">
    <source>
        <dbReference type="EMBL" id="URZ10751.1"/>
    </source>
</evidence>
<dbReference type="Pfam" id="PF00150">
    <property type="entry name" value="Cellulase"/>
    <property type="match status" value="1"/>
</dbReference>
<dbReference type="SUPFAM" id="SSF63446">
    <property type="entry name" value="Type I dockerin domain"/>
    <property type="match status" value="1"/>
</dbReference>
<name>A0A1S8LPG8_9CLOT</name>
<evidence type="ECO:0000256" key="6">
    <source>
        <dbReference type="ARBA" id="ARBA00023295"/>
    </source>
</evidence>
<proteinExistence type="inferred from homology"/>
<dbReference type="Gene3D" id="3.20.20.80">
    <property type="entry name" value="Glycosidases"/>
    <property type="match status" value="1"/>
</dbReference>
<dbReference type="GO" id="GO:0030245">
    <property type="term" value="P:cellulose catabolic process"/>
    <property type="evidence" value="ECO:0007669"/>
    <property type="project" value="UniProtKB-KW"/>
</dbReference>
<keyword evidence="10" id="KW-1185">Reference proteome</keyword>
<reference evidence="9 10" key="1">
    <citation type="submission" date="2022-04" db="EMBL/GenBank/DDBJ databases">
        <title>Genome sequence of C. roseum typestrain.</title>
        <authorList>
            <person name="Poehlein A."/>
            <person name="Schoch T."/>
            <person name="Duerre P."/>
            <person name="Daniel R."/>
        </authorList>
    </citation>
    <scope>NUCLEOTIDE SEQUENCE [LARGE SCALE GENOMIC DNA]</scope>
    <source>
        <strain evidence="9 10">DSM 7320</strain>
    </source>
</reference>
<dbReference type="CDD" id="cd14256">
    <property type="entry name" value="Dockerin_I"/>
    <property type="match status" value="1"/>
</dbReference>
<keyword evidence="3 8" id="KW-0378">Hydrolase</keyword>
<comment type="catalytic activity">
    <reaction evidence="1">
        <text>Endohydrolysis of (1-&gt;4)-beta-D-glucosidic linkages in cellulose, lichenin and cereal beta-D-glucans.</text>
        <dbReference type="EC" id="3.2.1.4"/>
    </reaction>
</comment>
<keyword evidence="6 8" id="KW-0326">Glycosidase</keyword>
<dbReference type="InterPro" id="IPR017853">
    <property type="entry name" value="GH"/>
</dbReference>
<evidence type="ECO:0000256" key="1">
    <source>
        <dbReference type="ARBA" id="ARBA00000966"/>
    </source>
</evidence>
<dbReference type="Gene3D" id="1.10.1330.10">
    <property type="entry name" value="Dockerin domain"/>
    <property type="match status" value="1"/>
</dbReference>
<evidence type="ECO:0000256" key="3">
    <source>
        <dbReference type="ARBA" id="ARBA00022801"/>
    </source>
</evidence>
<evidence type="ECO:0000313" key="10">
    <source>
        <dbReference type="Proteomes" id="UP000190951"/>
    </source>
</evidence>
<keyword evidence="5" id="KW-0119">Carbohydrate metabolism</keyword>
<dbReference type="Proteomes" id="UP000190951">
    <property type="component" value="Chromosome"/>
</dbReference>
<accession>A0A1S8LPG8</accession>
<sequence>MTACLAFGSVVYADDVNVSNSNDYLHTDGSKLLDDYGNQVRMTGIAWFGLETPNYCFHGLWANRIDNLVSIVADNGFNTLRVPLSVELVNQWRQGVYPAPDSVNTYISPELKGQNSQQILDDVIAECKKDGVKVMLDMHRIESAGQTATWYTSKYTTNDYEKCWQYLADRYKNDDTVIAADIFNEPHGKAYRAETSAKWNDSTDEDNWRYEAQKVGKEILDINPKMLIVVEGVETYPKEGTAKGSTNPDDYYGGWWGGNLRGVKDYPVEIAPYKNQVVYSPHDYGPGVSDQSWFDGDFTEQSLLNDAWRPSWFYIQEQNIAPLLIGEWGGNMDGGKNEAWMTDIAKLIADNKMNHTFWCLNANSGDTGGILGYDFKTIDAKKLALVQPTLWKDDATGKFEGLDHEVNLGKNGTHVEGKAVVKFQKGDVNDDGVVNGRDVMELRRYLAGQTSTIDKDAADVNGDGIINGRDLMEIMKKVSGNQ</sequence>
<dbReference type="KEGG" id="crw:CROST_014610"/>
<dbReference type="PANTHER" id="PTHR35923:SF2">
    <property type="entry name" value="ENDOGLUCANASE"/>
    <property type="match status" value="1"/>
</dbReference>
<protein>
    <recommendedName>
        <fullName evidence="2">cellulase</fullName>
        <ecNumber evidence="2">3.2.1.4</ecNumber>
    </recommendedName>
</protein>
<evidence type="ECO:0000256" key="2">
    <source>
        <dbReference type="ARBA" id="ARBA00012601"/>
    </source>
</evidence>
<dbReference type="PROSITE" id="PS00659">
    <property type="entry name" value="GLYCOSYL_HYDROL_F5"/>
    <property type="match status" value="1"/>
</dbReference>
<dbReference type="PROSITE" id="PS51766">
    <property type="entry name" value="DOCKERIN"/>
    <property type="match status" value="1"/>
</dbReference>
<dbReference type="PANTHER" id="PTHR35923">
    <property type="entry name" value="MAJOR EXTRACELLULAR ENDOGLUCANASE"/>
    <property type="match status" value="1"/>
</dbReference>
<dbReference type="InterPro" id="IPR001547">
    <property type="entry name" value="Glyco_hydro_5"/>
</dbReference>
<dbReference type="Pfam" id="PF00404">
    <property type="entry name" value="Dockerin_1"/>
    <property type="match status" value="1"/>
</dbReference>
<comment type="similarity">
    <text evidence="8">Belongs to the glycosyl hydrolase 5 (cellulase A) family.</text>
</comment>
<keyword evidence="7" id="KW-0624">Polysaccharide degradation</keyword>
<dbReference type="EC" id="3.2.1.4" evidence="2"/>
<dbReference type="PROSITE" id="PS00018">
    <property type="entry name" value="EF_HAND_1"/>
    <property type="match status" value="2"/>
</dbReference>
<dbReference type="InterPro" id="IPR018087">
    <property type="entry name" value="Glyco_hydro_5_CS"/>
</dbReference>
<evidence type="ECO:0000256" key="5">
    <source>
        <dbReference type="ARBA" id="ARBA00023277"/>
    </source>
</evidence>
<dbReference type="EMBL" id="CP096983">
    <property type="protein sequence ID" value="URZ10751.1"/>
    <property type="molecule type" value="Genomic_DNA"/>
</dbReference>
<evidence type="ECO:0000256" key="4">
    <source>
        <dbReference type="ARBA" id="ARBA00023001"/>
    </source>
</evidence>
<dbReference type="InterPro" id="IPR036439">
    <property type="entry name" value="Dockerin_dom_sf"/>
</dbReference>
<organism evidence="9 10">
    <name type="scientific">Clostridium felsineum</name>
    <dbReference type="NCBI Taxonomy" id="36839"/>
    <lineage>
        <taxon>Bacteria</taxon>
        <taxon>Bacillati</taxon>
        <taxon>Bacillota</taxon>
        <taxon>Clostridia</taxon>
        <taxon>Eubacteriales</taxon>
        <taxon>Clostridiaceae</taxon>
        <taxon>Clostridium</taxon>
    </lineage>
</organism>
<gene>
    <name evidence="9" type="ORF">CROST_014610</name>
</gene>
<dbReference type="InterPro" id="IPR002105">
    <property type="entry name" value="Dockerin_1_rpt"/>
</dbReference>
<dbReference type="RefSeq" id="WP_077832420.1">
    <property type="nucleotide sequence ID" value="NZ_CP096983.1"/>
</dbReference>
<dbReference type="AlphaFoldDB" id="A0A1S8LPG8"/>
<dbReference type="InterPro" id="IPR016134">
    <property type="entry name" value="Dockerin_dom"/>
</dbReference>